<keyword evidence="2" id="KW-0645">Protease</keyword>
<accession>A0A0F7SG26</accession>
<dbReference type="InterPro" id="IPR036440">
    <property type="entry name" value="Peptidase_C15-like_sf"/>
</dbReference>
<dbReference type="Gene3D" id="3.40.630.20">
    <property type="entry name" value="Peptidase C15, pyroglutamyl peptidase I-like"/>
    <property type="match status" value="1"/>
</dbReference>
<evidence type="ECO:0000256" key="4">
    <source>
        <dbReference type="ARBA" id="ARBA00022807"/>
    </source>
</evidence>
<sequence length="227" mass="25272">MTARHLHGRVLSTSPSPISSISSDEPLPTTTLPSPSPVPDRKIEITFVGPVDVTYEKVALMVTELHQTDEFDAFVHVGVGRSGELRVEQRSRRVGYDKPGYDGRLCEIVDLESGTRGIKTWPMEGHKDEIRSKIDCDKLVKWLRSQMDVKHVLPSTDAGLYLCEYIYGMSLAQSILHTKSGDGRSPAPVLFVHVPTLKTDANSDAFYTESEVSEILERVCWWVGSTV</sequence>
<evidence type="ECO:0000256" key="1">
    <source>
        <dbReference type="ARBA" id="ARBA00006641"/>
    </source>
</evidence>
<dbReference type="GO" id="GO:0006508">
    <property type="term" value="P:proteolysis"/>
    <property type="evidence" value="ECO:0007669"/>
    <property type="project" value="UniProtKB-KW"/>
</dbReference>
<dbReference type="GO" id="GO:0008234">
    <property type="term" value="F:cysteine-type peptidase activity"/>
    <property type="evidence" value="ECO:0007669"/>
    <property type="project" value="UniProtKB-KW"/>
</dbReference>
<dbReference type="SUPFAM" id="SSF53182">
    <property type="entry name" value="Pyrrolidone carboxyl peptidase (pyroglutamate aminopeptidase)"/>
    <property type="match status" value="1"/>
</dbReference>
<protein>
    <submittedName>
        <fullName evidence="6">Peptidase C15, pyroglutamyl peptidase I-like</fullName>
    </submittedName>
</protein>
<feature type="region of interest" description="Disordered" evidence="5">
    <location>
        <begin position="1"/>
        <end position="38"/>
    </location>
</feature>
<keyword evidence="3" id="KW-0378">Hydrolase</keyword>
<dbReference type="AlphaFoldDB" id="A0A0F7SG26"/>
<evidence type="ECO:0000256" key="2">
    <source>
        <dbReference type="ARBA" id="ARBA00022670"/>
    </source>
</evidence>
<dbReference type="PANTHER" id="PTHR23402:SF1">
    <property type="entry name" value="PYROGLUTAMYL-PEPTIDASE I"/>
    <property type="match status" value="1"/>
</dbReference>
<proteinExistence type="inferred from homology"/>
<evidence type="ECO:0000313" key="6">
    <source>
        <dbReference type="EMBL" id="CDZ97776.1"/>
    </source>
</evidence>
<dbReference type="PANTHER" id="PTHR23402">
    <property type="entry name" value="PROTEASE FAMILY C15 PYROGLUTAMYL-PEPTIDASE I-RELATED"/>
    <property type="match status" value="1"/>
</dbReference>
<keyword evidence="4" id="KW-0788">Thiol protease</keyword>
<feature type="compositionally biased region" description="Low complexity" evidence="5">
    <location>
        <begin position="12"/>
        <end position="33"/>
    </location>
</feature>
<dbReference type="InterPro" id="IPR016125">
    <property type="entry name" value="Peptidase_C15-like"/>
</dbReference>
<evidence type="ECO:0000256" key="3">
    <source>
        <dbReference type="ARBA" id="ARBA00022801"/>
    </source>
</evidence>
<comment type="similarity">
    <text evidence="1">Belongs to the peptidase C15 family.</text>
</comment>
<organism evidence="6">
    <name type="scientific">Phaffia rhodozyma</name>
    <name type="common">Yeast</name>
    <name type="synonym">Xanthophyllomyces dendrorhous</name>
    <dbReference type="NCBI Taxonomy" id="264483"/>
    <lineage>
        <taxon>Eukaryota</taxon>
        <taxon>Fungi</taxon>
        <taxon>Dikarya</taxon>
        <taxon>Basidiomycota</taxon>
        <taxon>Agaricomycotina</taxon>
        <taxon>Tremellomycetes</taxon>
        <taxon>Cystofilobasidiales</taxon>
        <taxon>Mrakiaceae</taxon>
        <taxon>Phaffia</taxon>
    </lineage>
</organism>
<name>A0A0F7SG26_PHARH</name>
<dbReference type="EMBL" id="LN483249">
    <property type="protein sequence ID" value="CDZ97776.1"/>
    <property type="molecule type" value="Genomic_DNA"/>
</dbReference>
<evidence type="ECO:0000256" key="5">
    <source>
        <dbReference type="SAM" id="MobiDB-lite"/>
    </source>
</evidence>
<reference evidence="6" key="1">
    <citation type="submission" date="2014-08" db="EMBL/GenBank/DDBJ databases">
        <authorList>
            <person name="Sharma Rahul"/>
            <person name="Thines Marco"/>
        </authorList>
    </citation>
    <scope>NUCLEOTIDE SEQUENCE</scope>
</reference>